<dbReference type="EMBL" id="CP002039">
    <property type="protein sequence ID" value="ADJ64396.1"/>
    <property type="molecule type" value="Genomic_DNA"/>
</dbReference>
<keyword evidence="3" id="KW-1185">Reference proteome</keyword>
<evidence type="ECO:0000313" key="3">
    <source>
        <dbReference type="Proteomes" id="UP000000329"/>
    </source>
</evidence>
<feature type="compositionally biased region" description="Polar residues" evidence="1">
    <location>
        <begin position="59"/>
        <end position="68"/>
    </location>
</feature>
<gene>
    <name evidence="2" type="ordered locus">Hsero_2906</name>
</gene>
<feature type="compositionally biased region" description="Basic and acidic residues" evidence="1">
    <location>
        <begin position="69"/>
        <end position="78"/>
    </location>
</feature>
<protein>
    <submittedName>
        <fullName evidence="2">Uncharacterized protein</fullName>
    </submittedName>
</protein>
<dbReference type="AlphaFoldDB" id="D8IZQ6"/>
<name>D8IZQ6_HERSS</name>
<dbReference type="HOGENOM" id="CLU_2617174_0_0_4"/>
<evidence type="ECO:0000313" key="2">
    <source>
        <dbReference type="EMBL" id="ADJ64396.1"/>
    </source>
</evidence>
<feature type="region of interest" description="Disordered" evidence="1">
    <location>
        <begin position="33"/>
        <end position="78"/>
    </location>
</feature>
<accession>D8IZQ6</accession>
<sequence length="78" mass="8597">MPVAMGRARRNPRLKFIPIICEHNGATSRPCCPLPPQHNLSPRFGPPQIGRTIHRSPLSGESGTSQYDLDNHGQRTGN</sequence>
<reference evidence="2 3" key="1">
    <citation type="submission" date="2010-04" db="EMBL/GenBank/DDBJ databases">
        <title>The genome of Herbaspirillum seropedicae SmR1, an endophytic, nitrogen-fixing, plant-growth promoting beta-Proteobacteria.</title>
        <authorList>
            <person name="Pedrosa F.O."/>
            <person name="Monteiro R.A."/>
            <person name="Wassem R."/>
            <person name="Cruz L.M."/>
            <person name="Ayub R.A."/>
            <person name="Colauto N.B."/>
            <person name="Fernandez M.A."/>
            <person name="Fungaro M.H.P."/>
            <person name="Grisard E.C."/>
            <person name="Hungria M."/>
            <person name="Madeira H.M.F."/>
            <person name="Nodari R.O."/>
            <person name="Osaku C.A."/>
            <person name="Petzl-Erler M.L."/>
            <person name="Terenzi H."/>
            <person name="Vieira L.G.E."/>
            <person name="Almeida M.I.M."/>
            <person name="Alves L.R."/>
            <person name="Arantes O.M.N."/>
            <person name="Balsanelli E."/>
            <person name="Barcellos F.G."/>
            <person name="Baura V.A."/>
            <person name="Binde D.R."/>
            <person name="Campo R.J."/>
            <person name="Chubatsu L.S."/>
            <person name="Chueire L.M.O."/>
            <person name="Ciferri R.R."/>
            <person name="Correa L.C."/>
            <person name="da Conceicao Silva J.L."/>
            <person name="Dabul A.N.G."/>
            <person name="Dambros B.P."/>
            <person name="Faoro H."/>
            <person name="Favetti A."/>
            <person name="Friedermann G."/>
            <person name="Furlaneto M.C."/>
            <person name="Gasques L.S."/>
            <person name="Gimenes C.C.T."/>
            <person name="Gioppo N.M.R."/>
            <person name="Glienke-Blanco C."/>
            <person name="Godoy L.P."/>
            <person name="Guerra M.P."/>
            <person name="Karp S."/>
            <person name="Kava-Cordeiro V."/>
            <person name="Margarido V.P."/>
            <person name="Mathioni S.M."/>
            <person name="Menck-Soares M.A."/>
            <person name="Murace N.K."/>
            <person name="Nicolas M.F."/>
            <person name="Oliveira C.E.C."/>
            <person name="Pagnan N.A.B."/>
            <person name="Pamphile J.A."/>
            <person name="Patussi E.V."/>
            <person name="Pereira L.F.P."/>
            <person name="Pereira-Ferrari L."/>
            <person name="Pinto F.G.S."/>
            <person name="Precoma C."/>
            <person name="Prioli A.J."/>
            <person name="Prioli S.M.A.P."/>
            <person name="Raittz R.T."/>
            <person name="Ramos H.J.O."/>
            <person name="Ribeiro E.M.S.F."/>
            <person name="Rigo L.U."/>
            <person name="Rocha C.L.M.S.C."/>
            <person name="Rocha S.N."/>
            <person name="Santos K."/>
            <person name="Satori D."/>
            <person name="Silva A.G."/>
            <person name="Simao R.C.G."/>
            <person name="Soares M.A.M."/>
            <person name="Souza E.M."/>
            <person name="Steffens M.B.R."/>
            <person name="Steindel M."/>
            <person name="Tadra-Sfeir M.Z."/>
            <person name="Takahashi E.K."/>
            <person name="Torres R.A."/>
            <person name="Valle J.S."/>
            <person name="Vernal J.I."/>
            <person name="Vilas-Boas L.A."/>
            <person name="Watanabe M.A.E."/>
            <person name="Weiss V.A."/>
            <person name="Yates M.A."/>
            <person name="Souza E.M."/>
        </authorList>
    </citation>
    <scope>NUCLEOTIDE SEQUENCE [LARGE SCALE GENOMIC DNA]</scope>
    <source>
        <strain evidence="2 3">SmR1</strain>
    </source>
</reference>
<proteinExistence type="predicted"/>
<dbReference type="KEGG" id="hse:Hsero_2906"/>
<dbReference type="Proteomes" id="UP000000329">
    <property type="component" value="Chromosome"/>
</dbReference>
<evidence type="ECO:0000256" key="1">
    <source>
        <dbReference type="SAM" id="MobiDB-lite"/>
    </source>
</evidence>
<organism evidence="2 3">
    <name type="scientific">Herbaspirillum seropedicae (strain SmR1)</name>
    <dbReference type="NCBI Taxonomy" id="757424"/>
    <lineage>
        <taxon>Bacteria</taxon>
        <taxon>Pseudomonadati</taxon>
        <taxon>Pseudomonadota</taxon>
        <taxon>Betaproteobacteria</taxon>
        <taxon>Burkholderiales</taxon>
        <taxon>Oxalobacteraceae</taxon>
        <taxon>Herbaspirillum</taxon>
    </lineage>
</organism>